<evidence type="ECO:0000313" key="2">
    <source>
        <dbReference type="Proteomes" id="UP000284842"/>
    </source>
</evidence>
<gene>
    <name evidence="1" type="ORF">CVT24_002388</name>
</gene>
<dbReference type="InParanoid" id="A0A409WVE4"/>
<comment type="caution">
    <text evidence="1">The sequence shown here is derived from an EMBL/GenBank/DDBJ whole genome shotgun (WGS) entry which is preliminary data.</text>
</comment>
<proteinExistence type="predicted"/>
<dbReference type="SUPFAM" id="SSF54695">
    <property type="entry name" value="POZ domain"/>
    <property type="match status" value="1"/>
</dbReference>
<evidence type="ECO:0000313" key="1">
    <source>
        <dbReference type="EMBL" id="PPQ82472.1"/>
    </source>
</evidence>
<protein>
    <submittedName>
        <fullName evidence="1">Uncharacterized protein</fullName>
    </submittedName>
</protein>
<reference evidence="1 2" key="1">
    <citation type="journal article" date="2018" name="Evol. Lett.">
        <title>Horizontal gene cluster transfer increased hallucinogenic mushroom diversity.</title>
        <authorList>
            <person name="Reynolds H.T."/>
            <person name="Vijayakumar V."/>
            <person name="Gluck-Thaler E."/>
            <person name="Korotkin H.B."/>
            <person name="Matheny P.B."/>
            <person name="Slot J.C."/>
        </authorList>
    </citation>
    <scope>NUCLEOTIDE SEQUENCE [LARGE SCALE GENOMIC DNA]</scope>
    <source>
        <strain evidence="1 2">2629</strain>
    </source>
</reference>
<dbReference type="Gene3D" id="3.30.710.10">
    <property type="entry name" value="Potassium Channel Kv1.1, Chain A"/>
    <property type="match status" value="1"/>
</dbReference>
<name>A0A409WVE4_9AGAR</name>
<dbReference type="Proteomes" id="UP000284842">
    <property type="component" value="Unassembled WGS sequence"/>
</dbReference>
<dbReference type="EMBL" id="NHTK01005156">
    <property type="protein sequence ID" value="PPQ82472.1"/>
    <property type="molecule type" value="Genomic_DNA"/>
</dbReference>
<dbReference type="AlphaFoldDB" id="A0A409WVE4"/>
<keyword evidence="2" id="KW-1185">Reference proteome</keyword>
<sequence length="276" mass="31458">MSANASNPNFDPTIPVLVVVRATRFWLTRNELAQFSGVFGGMFIDAPDIGVSEEGTLAHPLELHGIEVEEFTPLVHWLRFGANPPDGRPFTKDQLVRMLRLADLYDMPEATAFCFQGLQQLETDPFFLLDLIVRYKNWPLLHQYVERAVKCPLVDWSFDNADLYIPLLKLKVSLDEVRRIAAAVPTVILKAPTCTNHSVCVDVWRRDWRLHITEAVFRPVVPQALNQCYAAMVAQSPQPTPCRQRGLRVLQFNEDFDAEIDLLQDTANLIRARFDV</sequence>
<dbReference type="InterPro" id="IPR011333">
    <property type="entry name" value="SKP1/BTB/POZ_sf"/>
</dbReference>
<dbReference type="OrthoDB" id="2985972at2759"/>
<accession>A0A409WVE4</accession>
<organism evidence="1 2">
    <name type="scientific">Panaeolus cyanescens</name>
    <dbReference type="NCBI Taxonomy" id="181874"/>
    <lineage>
        <taxon>Eukaryota</taxon>
        <taxon>Fungi</taxon>
        <taxon>Dikarya</taxon>
        <taxon>Basidiomycota</taxon>
        <taxon>Agaricomycotina</taxon>
        <taxon>Agaricomycetes</taxon>
        <taxon>Agaricomycetidae</taxon>
        <taxon>Agaricales</taxon>
        <taxon>Agaricineae</taxon>
        <taxon>Galeropsidaceae</taxon>
        <taxon>Panaeolus</taxon>
    </lineage>
</organism>